<dbReference type="Gene3D" id="2.60.40.290">
    <property type="match status" value="1"/>
</dbReference>
<keyword evidence="3" id="KW-0677">Repeat</keyword>
<dbReference type="GO" id="GO:0030245">
    <property type="term" value="P:cellulose catabolic process"/>
    <property type="evidence" value="ECO:0007669"/>
    <property type="project" value="UniProtKB-KW"/>
</dbReference>
<keyword evidence="5" id="KW-0106">Calcium</keyword>
<evidence type="ECO:0000256" key="11">
    <source>
        <dbReference type="RuleBase" id="RU361166"/>
    </source>
</evidence>
<dbReference type="InterPro" id="IPR033126">
    <property type="entry name" value="Glyco_hydro_9_Asp/Glu_AS"/>
</dbReference>
<feature type="active site" evidence="10">
    <location>
        <position position="666"/>
    </location>
</feature>
<dbReference type="PANTHER" id="PTHR22298">
    <property type="entry name" value="ENDO-1,4-BETA-GLUCANASE"/>
    <property type="match status" value="1"/>
</dbReference>
<dbReference type="InterPro" id="IPR003644">
    <property type="entry name" value="Calx_beta"/>
</dbReference>
<keyword evidence="4 10" id="KW-0378">Hydrolase</keyword>
<evidence type="ECO:0000256" key="4">
    <source>
        <dbReference type="ARBA" id="ARBA00022801"/>
    </source>
</evidence>
<dbReference type="AlphaFoldDB" id="A0A2W1JEK4"/>
<dbReference type="SUPFAM" id="SSF48208">
    <property type="entry name" value="Six-hairpin glycosidases"/>
    <property type="match status" value="1"/>
</dbReference>
<comment type="caution">
    <text evidence="14">The sequence shown here is derived from an EMBL/GenBank/DDBJ whole genome shotgun (WGS) entry which is preliminary data.</text>
</comment>
<dbReference type="GO" id="GO:0030247">
    <property type="term" value="F:polysaccharide binding"/>
    <property type="evidence" value="ECO:0007669"/>
    <property type="project" value="UniProtKB-UniRule"/>
</dbReference>
<evidence type="ECO:0000256" key="12">
    <source>
        <dbReference type="SAM" id="MobiDB-lite"/>
    </source>
</evidence>
<feature type="region of interest" description="Disordered" evidence="12">
    <location>
        <begin position="87"/>
        <end position="119"/>
    </location>
</feature>
<evidence type="ECO:0000256" key="2">
    <source>
        <dbReference type="ARBA" id="ARBA00022729"/>
    </source>
</evidence>
<dbReference type="InterPro" id="IPR008928">
    <property type="entry name" value="6-hairpin_glycosidase_sf"/>
</dbReference>
<dbReference type="Gene3D" id="1.50.10.10">
    <property type="match status" value="1"/>
</dbReference>
<dbReference type="SUPFAM" id="SSF141072">
    <property type="entry name" value="CalX-like"/>
    <property type="match status" value="1"/>
</dbReference>
<dbReference type="Pfam" id="PF00553">
    <property type="entry name" value="CBM_2"/>
    <property type="match status" value="1"/>
</dbReference>
<dbReference type="EMBL" id="PQWO01000011">
    <property type="protein sequence ID" value="PZD72203.1"/>
    <property type="molecule type" value="Genomic_DNA"/>
</dbReference>
<dbReference type="FunFam" id="1.50.10.10:FF:000020">
    <property type="entry name" value="Endoglucanase"/>
    <property type="match status" value="1"/>
</dbReference>
<comment type="similarity">
    <text evidence="10 11">Belongs to the glycosyl hydrolase 9 (cellulase E) family.</text>
</comment>
<feature type="active site" evidence="10">
    <location>
        <position position="657"/>
    </location>
</feature>
<dbReference type="SMART" id="SM00237">
    <property type="entry name" value="Calx_beta"/>
    <property type="match status" value="1"/>
</dbReference>
<feature type="compositionally biased region" description="Pro residues" evidence="12">
    <location>
        <begin position="228"/>
        <end position="249"/>
    </location>
</feature>
<dbReference type="InterPro" id="IPR008965">
    <property type="entry name" value="CBM2/CBM3_carb-bd_dom_sf"/>
</dbReference>
<keyword evidence="2" id="KW-0732">Signal</keyword>
<protein>
    <recommendedName>
        <fullName evidence="11">Endoglucanase</fullName>
        <ecNumber evidence="11">3.2.1.4</ecNumber>
    </recommendedName>
</protein>
<dbReference type="Pfam" id="PF00759">
    <property type="entry name" value="Glyco_hydro_9"/>
    <property type="match status" value="1"/>
</dbReference>
<dbReference type="PROSITE" id="PS00698">
    <property type="entry name" value="GH9_3"/>
    <property type="match status" value="1"/>
</dbReference>
<keyword evidence="9 10" id="KW-0624">Polysaccharide degradation</keyword>
<dbReference type="Gene3D" id="2.60.40.2030">
    <property type="match status" value="1"/>
</dbReference>
<keyword evidence="8 10" id="KW-0326">Glycosidase</keyword>
<evidence type="ECO:0000256" key="8">
    <source>
        <dbReference type="ARBA" id="ARBA00023295"/>
    </source>
</evidence>
<organism evidence="14 15">
    <name type="scientific">Acaryochloris thomasi RCC1774</name>
    <dbReference type="NCBI Taxonomy" id="1764569"/>
    <lineage>
        <taxon>Bacteria</taxon>
        <taxon>Bacillati</taxon>
        <taxon>Cyanobacteriota</taxon>
        <taxon>Cyanophyceae</taxon>
        <taxon>Acaryochloridales</taxon>
        <taxon>Acaryochloridaceae</taxon>
        <taxon>Acaryochloris</taxon>
        <taxon>Acaryochloris thomasi</taxon>
    </lineage>
</organism>
<dbReference type="InterPro" id="IPR012291">
    <property type="entry name" value="CBM2_carb-bd_dom_sf"/>
</dbReference>
<sequence length="710" mass="76930">MNLVDFNVESQWEQGFQGSISIANNGQNSLDRWTLEFEAPFEITQIWDAEIISQNSNRYVVQYLDWNQNIASGDAVSFGFIGQGETTTEPSGYTLNGEDIESPGTPPTPPAPLPSSPLPQLSIGDVIVSEGDGAAVFRVELAEASEERVTVGYATRNDTATSGSDFRRTSGRLVFRPGQTSKLIRVNLFDDNISESDETFSLRLRRPRNAEFGDQTFGTATIQDDDAAPPPIDPPTPAPGPNPPTPNPPQAVEFNYGEALQKSFLFYEANRSGPLPRDNRIAWRSDSTLTDGSDVGRDLTGGYFDAGDHVKFGFPMAGAMTMLGWGVNEYRGAYQQSGQLDEALDAIKWGTDYILKAHDSSPNGTRAFWGQVGEGGSDHAYWGSPESLPAPRTAFKIDAQNPGSDLAGEAAAALAAASTIFRPTNQAYADELLTNAEQLFEFADTYRGKYSDSIPDASNFYNSFSGFNDELVWGATWLYKATGDEAYLDKAENLYEGVNQDWTQDWDNKSAGGAILLAQATGKDIYRNDVEAWLDNWTPEGGSGVTYTDGGLAWLSQWGSLRHSANTAFLAGIYSDTVNDKNGQYDQFSRDQIDYILGDNPNDFSYLVGFGDDFARNPHHRGASGTNDVNAPQPNEHTLYGALVGGPSSPSDDGYQDIRSDFIANEVALDYNAGFTGAVARLYGDLGGDPLSDAELNALPSIEAPSAAIV</sequence>
<dbReference type="InterPro" id="IPR001919">
    <property type="entry name" value="CBD2"/>
</dbReference>
<feature type="domain" description="CBM2" evidence="13">
    <location>
        <begin position="1"/>
        <end position="103"/>
    </location>
</feature>
<evidence type="ECO:0000256" key="6">
    <source>
        <dbReference type="ARBA" id="ARBA00023001"/>
    </source>
</evidence>
<dbReference type="GO" id="GO:0008810">
    <property type="term" value="F:cellulase activity"/>
    <property type="evidence" value="ECO:0007669"/>
    <property type="project" value="UniProtKB-EC"/>
</dbReference>
<keyword evidence="15" id="KW-1185">Reference proteome</keyword>
<evidence type="ECO:0000256" key="7">
    <source>
        <dbReference type="ARBA" id="ARBA00023277"/>
    </source>
</evidence>
<dbReference type="Proteomes" id="UP000248857">
    <property type="component" value="Unassembled WGS sequence"/>
</dbReference>
<evidence type="ECO:0000256" key="1">
    <source>
        <dbReference type="ARBA" id="ARBA00000966"/>
    </source>
</evidence>
<dbReference type="InterPro" id="IPR001701">
    <property type="entry name" value="Glyco_hydro_9"/>
</dbReference>
<evidence type="ECO:0000256" key="10">
    <source>
        <dbReference type="PROSITE-ProRule" id="PRU10060"/>
    </source>
</evidence>
<evidence type="ECO:0000256" key="9">
    <source>
        <dbReference type="ARBA" id="ARBA00023326"/>
    </source>
</evidence>
<dbReference type="OrthoDB" id="9758662at2"/>
<comment type="catalytic activity">
    <reaction evidence="1 11">
        <text>Endohydrolysis of (1-&gt;4)-beta-D-glucosidic linkages in cellulose, lichenin and cereal beta-D-glucans.</text>
        <dbReference type="EC" id="3.2.1.4"/>
    </reaction>
</comment>
<keyword evidence="6 11" id="KW-0136">Cellulose degradation</keyword>
<dbReference type="Pfam" id="PF03160">
    <property type="entry name" value="Calx-beta"/>
    <property type="match status" value="1"/>
</dbReference>
<dbReference type="RefSeq" id="WP_110987192.1">
    <property type="nucleotide sequence ID" value="NZ_CAWNWM010000011.1"/>
</dbReference>
<feature type="compositionally biased region" description="Polar residues" evidence="12">
    <location>
        <begin position="624"/>
        <end position="636"/>
    </location>
</feature>
<dbReference type="SUPFAM" id="SSF49384">
    <property type="entry name" value="Carbohydrate-binding domain"/>
    <property type="match status" value="1"/>
</dbReference>
<evidence type="ECO:0000313" key="15">
    <source>
        <dbReference type="Proteomes" id="UP000248857"/>
    </source>
</evidence>
<dbReference type="GO" id="GO:0007154">
    <property type="term" value="P:cell communication"/>
    <property type="evidence" value="ECO:0007669"/>
    <property type="project" value="InterPro"/>
</dbReference>
<dbReference type="InterPro" id="IPR012341">
    <property type="entry name" value="6hp_glycosidase-like_sf"/>
</dbReference>
<evidence type="ECO:0000256" key="3">
    <source>
        <dbReference type="ARBA" id="ARBA00022737"/>
    </source>
</evidence>
<gene>
    <name evidence="14" type="primary">celD</name>
    <name evidence="14" type="ORF">C1752_03789</name>
</gene>
<feature type="region of interest" description="Disordered" evidence="12">
    <location>
        <begin position="211"/>
        <end position="252"/>
    </location>
</feature>
<evidence type="ECO:0000313" key="14">
    <source>
        <dbReference type="EMBL" id="PZD72203.1"/>
    </source>
</evidence>
<dbReference type="PROSITE" id="PS51173">
    <property type="entry name" value="CBM2"/>
    <property type="match status" value="1"/>
</dbReference>
<dbReference type="SMART" id="SM00637">
    <property type="entry name" value="CBD_II"/>
    <property type="match status" value="1"/>
</dbReference>
<dbReference type="InterPro" id="IPR038081">
    <property type="entry name" value="CalX-like_sf"/>
</dbReference>
<proteinExistence type="inferred from homology"/>
<reference evidence="14 15" key="1">
    <citation type="journal article" date="2018" name="Sci. Rep.">
        <title>A novel species of the marine cyanobacterium Acaryochloris with a unique pigment content and lifestyle.</title>
        <authorList>
            <person name="Partensky F."/>
            <person name="Six C."/>
            <person name="Ratin M."/>
            <person name="Garczarek L."/>
            <person name="Vaulot D."/>
            <person name="Probert I."/>
            <person name="Calteau A."/>
            <person name="Gourvil P."/>
            <person name="Marie D."/>
            <person name="Grebert T."/>
            <person name="Bouchier C."/>
            <person name="Le Panse S."/>
            <person name="Gachenot M."/>
            <person name="Rodriguez F."/>
            <person name="Garrido J.L."/>
        </authorList>
    </citation>
    <scope>NUCLEOTIDE SEQUENCE [LARGE SCALE GENOMIC DNA]</scope>
    <source>
        <strain evidence="14 15">RCC1774</strain>
    </source>
</reference>
<dbReference type="GO" id="GO:0016020">
    <property type="term" value="C:membrane"/>
    <property type="evidence" value="ECO:0007669"/>
    <property type="project" value="InterPro"/>
</dbReference>
<dbReference type="EC" id="3.2.1.4" evidence="11"/>
<evidence type="ECO:0000259" key="13">
    <source>
        <dbReference type="PROSITE" id="PS51173"/>
    </source>
</evidence>
<feature type="region of interest" description="Disordered" evidence="12">
    <location>
        <begin position="618"/>
        <end position="652"/>
    </location>
</feature>
<keyword evidence="7 10" id="KW-0119">Carbohydrate metabolism</keyword>
<name>A0A2W1JEK4_9CYAN</name>
<accession>A0A2W1JEK4</accession>
<feature type="compositionally biased region" description="Pro residues" evidence="12">
    <location>
        <begin position="104"/>
        <end position="117"/>
    </location>
</feature>
<evidence type="ECO:0000256" key="5">
    <source>
        <dbReference type="ARBA" id="ARBA00022837"/>
    </source>
</evidence>